<name>A0A484BSV3_DRONA</name>
<dbReference type="Proteomes" id="UP000295192">
    <property type="component" value="Unassembled WGS sequence"/>
</dbReference>
<organism evidence="1 2">
    <name type="scientific">Drosophila navojoa</name>
    <name type="common">Fruit fly</name>
    <dbReference type="NCBI Taxonomy" id="7232"/>
    <lineage>
        <taxon>Eukaryota</taxon>
        <taxon>Metazoa</taxon>
        <taxon>Ecdysozoa</taxon>
        <taxon>Arthropoda</taxon>
        <taxon>Hexapoda</taxon>
        <taxon>Insecta</taxon>
        <taxon>Pterygota</taxon>
        <taxon>Neoptera</taxon>
        <taxon>Endopterygota</taxon>
        <taxon>Diptera</taxon>
        <taxon>Brachycera</taxon>
        <taxon>Muscomorpha</taxon>
        <taxon>Ephydroidea</taxon>
        <taxon>Drosophilidae</taxon>
        <taxon>Drosophila</taxon>
    </lineage>
</organism>
<accession>A0A484BSV3</accession>
<dbReference type="AlphaFoldDB" id="A0A484BSV3"/>
<keyword evidence="2" id="KW-1185">Reference proteome</keyword>
<sequence>MLQLATLAAWDTVADGFKVQFSHCRRFELFGRVKRTKLKLLDTTQCNCGPARILGSFRCPHRAGRCSLARRALWPKITRWTATTARGTQSKEDILQAKGTVLGAGKYNKQWQRREARTKVNEN</sequence>
<evidence type="ECO:0000313" key="1">
    <source>
        <dbReference type="EMBL" id="TDG51879.1"/>
    </source>
</evidence>
<protein>
    <submittedName>
        <fullName evidence="1">Uncharacterized protein</fullName>
    </submittedName>
</protein>
<reference evidence="1 2" key="1">
    <citation type="journal article" date="2019" name="J. Hered.">
        <title>An Improved Genome Assembly for Drosophila navojoa, the Basal Species in the mojavensis Cluster.</title>
        <authorList>
            <person name="Vanderlinde T."/>
            <person name="Dupim E.G."/>
            <person name="Nazario-Yepiz N.O."/>
            <person name="Carvalho A.B."/>
        </authorList>
    </citation>
    <scope>NUCLEOTIDE SEQUENCE [LARGE SCALE GENOMIC DNA]</scope>
    <source>
        <strain evidence="1">Navoj_Jal97</strain>
        <tissue evidence="1">Whole organism</tissue>
    </source>
</reference>
<proteinExistence type="predicted"/>
<comment type="caution">
    <text evidence="1">The sequence shown here is derived from an EMBL/GenBank/DDBJ whole genome shotgun (WGS) entry which is preliminary data.</text>
</comment>
<evidence type="ECO:0000313" key="2">
    <source>
        <dbReference type="Proteomes" id="UP000295192"/>
    </source>
</evidence>
<dbReference type="EMBL" id="LSRL02000006">
    <property type="protein sequence ID" value="TDG51879.1"/>
    <property type="molecule type" value="Genomic_DNA"/>
</dbReference>
<gene>
    <name evidence="1" type="ORF">AWZ03_001549</name>
</gene>